<feature type="compositionally biased region" description="Pro residues" evidence="1">
    <location>
        <begin position="181"/>
        <end position="197"/>
    </location>
</feature>
<evidence type="ECO:0000256" key="1">
    <source>
        <dbReference type="SAM" id="MobiDB-lite"/>
    </source>
</evidence>
<evidence type="ECO:0000313" key="3">
    <source>
        <dbReference type="EMBL" id="EFI92536.1"/>
    </source>
</evidence>
<organism evidence="4">
    <name type="scientific">Schizophyllum commune (strain H4-8 / FGSC 9210)</name>
    <name type="common">Split gill fungus</name>
    <dbReference type="NCBI Taxonomy" id="578458"/>
    <lineage>
        <taxon>Eukaryota</taxon>
        <taxon>Fungi</taxon>
        <taxon>Dikarya</taxon>
        <taxon>Basidiomycota</taxon>
        <taxon>Agaricomycotina</taxon>
        <taxon>Agaricomycetes</taxon>
        <taxon>Agaricomycetidae</taxon>
        <taxon>Agaricales</taxon>
        <taxon>Schizophyllaceae</taxon>
        <taxon>Schizophyllum</taxon>
    </lineage>
</organism>
<accession>D8QGQ5</accession>
<dbReference type="InParanoid" id="D8QGQ5"/>
<feature type="region of interest" description="Disordered" evidence="1">
    <location>
        <begin position="169"/>
        <end position="223"/>
    </location>
</feature>
<keyword evidence="4" id="KW-1185">Reference proteome</keyword>
<keyword evidence="2" id="KW-0472">Membrane</keyword>
<dbReference type="Proteomes" id="UP000007431">
    <property type="component" value="Unassembled WGS sequence"/>
</dbReference>
<protein>
    <submittedName>
        <fullName evidence="3">Expressed protein</fullName>
    </submittedName>
</protein>
<evidence type="ECO:0000313" key="4">
    <source>
        <dbReference type="Proteomes" id="UP000007431"/>
    </source>
</evidence>
<dbReference type="Gene3D" id="2.60.120.260">
    <property type="entry name" value="Galactose-binding domain-like"/>
    <property type="match status" value="1"/>
</dbReference>
<gene>
    <name evidence="3" type="ORF">SCHCODRAFT_83330</name>
</gene>
<dbReference type="GeneID" id="9597211"/>
<feature type="region of interest" description="Disordered" evidence="1">
    <location>
        <begin position="1"/>
        <end position="46"/>
    </location>
</feature>
<feature type="compositionally biased region" description="Low complexity" evidence="1">
    <location>
        <begin position="340"/>
        <end position="362"/>
    </location>
</feature>
<dbReference type="AlphaFoldDB" id="D8QGQ5"/>
<dbReference type="KEGG" id="scm:SCHCO_01175305"/>
<dbReference type="HOGENOM" id="CLU_750390_0_0_1"/>
<sequence length="369" mass="38986">MSASASSCASSSGRPWGPPSPGGHDGQSTSPDGSKESNEPWGSMDCDTCVQANSTRINYDGTWLVDDKDPSVLPVSTADRPGASLSFSFNGSGIIVFGAAPDASDSTSPPAEASYVLDECTPLLSREPLDGSTDNTLLPLFATRDLAKDTPHSLVITIENASSPYVFAGFSIAPDDDEPGDGPPPPPFSGSWPPPPSNTAAPSTSPLNPSVSPDNLPATDAQHQGPDRTLVIALTSVLAGVLFILSVGCAVFLYRGWRRRQRKDRDMSERSILTTTDGSIMRNLPSLTWYSASTSASRENMQGITEQLEHGRPPSMHEPTDTSVSQAYRSSSRDYRSSSRADGSSSPGMYTSRSSECSGSVESIRRPSS</sequence>
<dbReference type="RefSeq" id="XP_003027439.1">
    <property type="nucleotide sequence ID" value="XM_003027393.1"/>
</dbReference>
<name>D8QGQ5_SCHCM</name>
<keyword evidence="2" id="KW-1133">Transmembrane helix</keyword>
<dbReference type="OrthoDB" id="3006363at2759"/>
<evidence type="ECO:0000256" key="2">
    <source>
        <dbReference type="SAM" id="Phobius"/>
    </source>
</evidence>
<dbReference type="VEuPathDB" id="FungiDB:SCHCODRAFT_01175305"/>
<proteinExistence type="predicted"/>
<feature type="transmembrane region" description="Helical" evidence="2">
    <location>
        <begin position="230"/>
        <end position="254"/>
    </location>
</feature>
<keyword evidence="2" id="KW-0812">Transmembrane</keyword>
<feature type="compositionally biased region" description="Low complexity" evidence="1">
    <location>
        <begin position="1"/>
        <end position="15"/>
    </location>
</feature>
<dbReference type="OMA" id="TESIMRD"/>
<reference evidence="3 4" key="1">
    <citation type="journal article" date="2010" name="Nat. Biotechnol.">
        <title>Genome sequence of the model mushroom Schizophyllum commune.</title>
        <authorList>
            <person name="Ohm R.A."/>
            <person name="de Jong J.F."/>
            <person name="Lugones L.G."/>
            <person name="Aerts A."/>
            <person name="Kothe E."/>
            <person name="Stajich J.E."/>
            <person name="de Vries R.P."/>
            <person name="Record E."/>
            <person name="Levasseur A."/>
            <person name="Baker S.E."/>
            <person name="Bartholomew K.A."/>
            <person name="Coutinho P.M."/>
            <person name="Erdmann S."/>
            <person name="Fowler T.J."/>
            <person name="Gathman A.C."/>
            <person name="Lombard V."/>
            <person name="Henrissat B."/>
            <person name="Knabe N."/>
            <person name="Kuees U."/>
            <person name="Lilly W.W."/>
            <person name="Lindquist E."/>
            <person name="Lucas S."/>
            <person name="Magnuson J.K."/>
            <person name="Piumi F."/>
            <person name="Raudaskoski M."/>
            <person name="Salamov A."/>
            <person name="Schmutz J."/>
            <person name="Schwarze F.W.M.R."/>
            <person name="vanKuyk P.A."/>
            <person name="Horton J.S."/>
            <person name="Grigoriev I.V."/>
            <person name="Woesten H.A.B."/>
        </authorList>
    </citation>
    <scope>NUCLEOTIDE SEQUENCE [LARGE SCALE GENOMIC DNA]</scope>
    <source>
        <strain evidence="4">H4-8 / FGSC 9210</strain>
    </source>
</reference>
<dbReference type="EMBL" id="GL377312">
    <property type="protein sequence ID" value="EFI92536.1"/>
    <property type="molecule type" value="Genomic_DNA"/>
</dbReference>
<feature type="region of interest" description="Disordered" evidence="1">
    <location>
        <begin position="309"/>
        <end position="369"/>
    </location>
</feature>
<dbReference type="eggNOG" id="ENOG502RCC8">
    <property type="taxonomic scope" value="Eukaryota"/>
</dbReference>